<gene>
    <name evidence="2" type="ORF">SDC9_209889</name>
</gene>
<dbReference type="InterPro" id="IPR006037">
    <property type="entry name" value="RCK_C"/>
</dbReference>
<evidence type="ECO:0000259" key="1">
    <source>
        <dbReference type="PROSITE" id="PS51202"/>
    </source>
</evidence>
<feature type="domain" description="RCK C-terminal" evidence="1">
    <location>
        <begin position="35"/>
        <end position="119"/>
    </location>
</feature>
<dbReference type="EMBL" id="VSSQ01139740">
    <property type="protein sequence ID" value="MPN62142.1"/>
    <property type="molecule type" value="Genomic_DNA"/>
</dbReference>
<dbReference type="Gene3D" id="3.30.70.1450">
    <property type="entry name" value="Regulator of K+ conductance, C-terminal domain"/>
    <property type="match status" value="1"/>
</dbReference>
<protein>
    <recommendedName>
        <fullName evidence="1">RCK C-terminal domain-containing protein</fullName>
    </recommendedName>
</protein>
<evidence type="ECO:0000313" key="2">
    <source>
        <dbReference type="EMBL" id="MPN62142.1"/>
    </source>
</evidence>
<dbReference type="GO" id="GO:0008324">
    <property type="term" value="F:monoatomic cation transmembrane transporter activity"/>
    <property type="evidence" value="ECO:0007669"/>
    <property type="project" value="InterPro"/>
</dbReference>
<dbReference type="Pfam" id="PF02080">
    <property type="entry name" value="TrkA_C"/>
    <property type="match status" value="1"/>
</dbReference>
<organism evidence="2">
    <name type="scientific">bioreactor metagenome</name>
    <dbReference type="NCBI Taxonomy" id="1076179"/>
    <lineage>
        <taxon>unclassified sequences</taxon>
        <taxon>metagenomes</taxon>
        <taxon>ecological metagenomes</taxon>
    </lineage>
</organism>
<sequence length="125" mass="14086">MLSLSIISLIVYAVADLLKSKPIYESLLERLLKNNGIYEFNGDTKSKVILEIPVCLDSKMDCKAIMDFKFSKNFLLVAIKRGEKELIPRSNTVLKSGDYIHVLASEKDAVIVIEELLKICRKPAI</sequence>
<dbReference type="SUPFAM" id="SSF116726">
    <property type="entry name" value="TrkA C-terminal domain-like"/>
    <property type="match status" value="1"/>
</dbReference>
<proteinExistence type="predicted"/>
<reference evidence="2" key="1">
    <citation type="submission" date="2019-08" db="EMBL/GenBank/DDBJ databases">
        <authorList>
            <person name="Kucharzyk K."/>
            <person name="Murdoch R.W."/>
            <person name="Higgins S."/>
            <person name="Loffler F."/>
        </authorList>
    </citation>
    <scope>NUCLEOTIDE SEQUENCE</scope>
</reference>
<comment type="caution">
    <text evidence="2">The sequence shown here is derived from an EMBL/GenBank/DDBJ whole genome shotgun (WGS) entry which is preliminary data.</text>
</comment>
<accession>A0A645JG11</accession>
<name>A0A645JG11_9ZZZZ</name>
<dbReference type="GO" id="GO:0006813">
    <property type="term" value="P:potassium ion transport"/>
    <property type="evidence" value="ECO:0007669"/>
    <property type="project" value="InterPro"/>
</dbReference>
<dbReference type="InterPro" id="IPR036721">
    <property type="entry name" value="RCK_C_sf"/>
</dbReference>
<dbReference type="AlphaFoldDB" id="A0A645JG11"/>
<dbReference type="PROSITE" id="PS51202">
    <property type="entry name" value="RCK_C"/>
    <property type="match status" value="1"/>
</dbReference>